<dbReference type="PANTHER" id="PTHR36983:SF2">
    <property type="entry name" value="DNAJ HOMOLOG SUBFAMILY C MEMBER 13"/>
    <property type="match status" value="1"/>
</dbReference>
<dbReference type="InterPro" id="IPR025640">
    <property type="entry name" value="GYF_2"/>
</dbReference>
<feature type="region of interest" description="Disordered" evidence="1">
    <location>
        <begin position="1803"/>
        <end position="1830"/>
    </location>
</feature>
<reference evidence="2" key="1">
    <citation type="submission" date="2015-12" db="EMBL/GenBank/DDBJ databases">
        <title>Update maize B73 reference genome by single molecule sequencing technologies.</title>
        <authorList>
            <consortium name="Maize Genome Sequencing Project"/>
            <person name="Ware D."/>
        </authorList>
    </citation>
    <scope>NUCLEOTIDE SEQUENCE [LARGE SCALE GENOMIC DNA]</scope>
    <source>
        <tissue evidence="2">Seedling</tissue>
    </source>
</reference>
<dbReference type="ExpressionAtlas" id="A0A1D6K921">
    <property type="expression patterns" value="baseline and differential"/>
</dbReference>
<dbReference type="GO" id="GO:2000641">
    <property type="term" value="P:regulation of early endosome to late endosome transport"/>
    <property type="evidence" value="ECO:0007669"/>
    <property type="project" value="InterPro"/>
</dbReference>
<feature type="region of interest" description="Disordered" evidence="1">
    <location>
        <begin position="780"/>
        <end position="799"/>
    </location>
</feature>
<dbReference type="Pfam" id="PF14237">
    <property type="entry name" value="GYF_2"/>
    <property type="match status" value="1"/>
</dbReference>
<sequence length="1830" mass="200155">MDFASRHAAAEAATSASAAAPAGVAEEPEYLARYLVVKHSWRGRYRRVLCIASSGVVTLDPTTLNLTNSYDARSEFDHAEALTATDEFTLAVRTDARSKFKPMRFSSPLRPGILTELHRLRPVQASFDFPVLHLRRRTHEWSSFKFKVTPVGVELLEASGDIRWCLDFRDMNSPAIVLLGDSYGRKTSEGGGFVLCPLYGRKSKAFMAASGTTNTAIISHMTKTAKLKIGLSLSVDNSQSMKADDFIAKRAMEAVGAAETRHGEWSVTRLRSAARGTANIESLSLGVGPRGGLGEQGDSVSRLLVLTSTSLVERRPENYEAAIVRPLSAVSALVRFAEEPQMFAFEFNDGCPIHVYASTSRDNLLATVLDILQTQALMNDLSNVEACVLVGGCVLAVDLLTVAHETSERTAIPLQSNLIAATAFMEPSKEWMYIDKDGTQVGPLEKDAIRRLWSKKSIDWTIKCWASGMSDWKRLRDIRELRWALSVRVPVLTPTQIGDTALSILHSMASARSDLDDAGEIVTPTPRVKHILSSPRCLPHVAQAMLTGEPSIVEAAASLLKAIVTRNPKAMIRLYSTGAFYFALAYPGSNLLSIAQLFSATHTHQAFHGGEEAALSSSLPLAKRSVLGGLLPESLLYVLERSGPSAFAGAMVSDSDTPEIIWTHKMRAENLIRQVLQHLGDFPQKLAQHCHSLYDYAPMPPVTYPNLKDEMWCHRYYLRNLCDEIRFPNWPIVEHVEFLQSLLVMWREELTRRPMDLSEEEACKILEISLDDLVLVENGSSKRPSDLSSANSGNKTENIDEEKLKRQYRKLAIKYHPDKNPEGREKFVAVQKAYERLQASMQGLQGPQVWRLLLLLKAQCILYKRYGDVLEPFKYAGYPMLLNAVTVDKDDSNFLSSDRAPLLIAASELIWLTCASSSLNGEELIRDGGIPLLATLLSRCMCIVQPTTPANEPAARIVTNIMHTFSVLSQFESGRVEVLKFGGLVEDIVHCTELEFVPSAVDAALLTAANVSVSSELQNALLRAGFLWYVLPLLLQYDSTAEENEICEAHGVGARVQIAKNLHAVHATQALSKLSGLSSDDILYPDNKPAYNALKALLTPKLADMLRNHPPKELLSNLNSNLESPEIIWNSSTRGELLKFVDQQRASQGPDGSYDLTESQSFTYEALSKELIVGNVYLRVYNNQPDFEISDQEEFCIALLKFIAELVQQWNSVNLEETIHQHGSVIEASISENDQVSDSTIEGKMDNSSGKQSTDGDSEVIINLQCGLTSLQNLLTSNPGLAAVFATKERLVPLFECLALHVSPESSIPQICLSILSLLTKHAPCLEAMVAERMSLILLFQILHCNPPCRDGALAVLYSLASTPELAWAAAKHGGVVYILELMLPLQEEISMQQRAAAASLLGKLVGQPMHGPRVAITLARFLPDGLVSAIKDGPGEAVVSSLEQTTETPELVWTPAMAASLSAQLATMASDLYQEQMKGRVVDWDVPEQASGQHVMKDEPQVGGIYVRLFLKDPKFPLRNPKRFLEGLLDQYVSSVAATHYEAIATDPELPLLLSAALVSLLRVHPALADHVGYLGYVPKLVAAMAYEGRRETMASGQATSASKAEPSEHDNSAHSEATVQTPQERVRLSCLRVLHQLASSTTCAEAMAATSAGTPQVVPLLMKAIGWQGGSILALETLKRVVGAGNRARDALVAQGLKVGLVEVLLGILDWRVGGRQGLCNQMKWNESEASIGRVLAVEVLHAFATEGAHCARVREVLNSSDVWSAYKDQKHDLFLPSNAQSSAAGIAGLIESSSSRLTYALTAPPSSSPSPPSAPANPSGRHSYQRL</sequence>
<dbReference type="GO" id="GO:0007032">
    <property type="term" value="P:endosome organization"/>
    <property type="evidence" value="ECO:0007669"/>
    <property type="project" value="InterPro"/>
</dbReference>
<dbReference type="InterPro" id="IPR036869">
    <property type="entry name" value="J_dom_sf"/>
</dbReference>
<dbReference type="SUPFAM" id="SSF48371">
    <property type="entry name" value="ARM repeat"/>
    <property type="match status" value="1"/>
</dbReference>
<organism evidence="2">
    <name type="scientific">Zea mays</name>
    <name type="common">Maize</name>
    <dbReference type="NCBI Taxonomy" id="4577"/>
    <lineage>
        <taxon>Eukaryota</taxon>
        <taxon>Viridiplantae</taxon>
        <taxon>Streptophyta</taxon>
        <taxon>Embryophyta</taxon>
        <taxon>Tracheophyta</taxon>
        <taxon>Spermatophyta</taxon>
        <taxon>Magnoliopsida</taxon>
        <taxon>Liliopsida</taxon>
        <taxon>Poales</taxon>
        <taxon>Poaceae</taxon>
        <taxon>PACMAD clade</taxon>
        <taxon>Panicoideae</taxon>
        <taxon>Andropogonodae</taxon>
        <taxon>Andropogoneae</taxon>
        <taxon>Tripsacinae</taxon>
        <taxon>Zea</taxon>
    </lineage>
</organism>
<dbReference type="SUPFAM" id="SSF46565">
    <property type="entry name" value="Chaperone J-domain"/>
    <property type="match status" value="1"/>
</dbReference>
<dbReference type="InterPro" id="IPR001623">
    <property type="entry name" value="DnaJ_domain"/>
</dbReference>
<dbReference type="FunFam" id="1.25.10.10:FF:000180">
    <property type="entry name" value="DnaJ homolog subfamily C GRV2"/>
    <property type="match status" value="1"/>
</dbReference>
<dbReference type="Pfam" id="PF00226">
    <property type="entry name" value="DnaJ"/>
    <property type="match status" value="1"/>
</dbReference>
<dbReference type="InterPro" id="IPR044978">
    <property type="entry name" value="GRV2/DNAJC13"/>
</dbReference>
<name>A0A1D6K921_MAIZE</name>
<feature type="compositionally biased region" description="Polar residues" evidence="1">
    <location>
        <begin position="780"/>
        <end position="796"/>
    </location>
</feature>
<proteinExistence type="predicted"/>
<dbReference type="Gene3D" id="1.25.10.10">
    <property type="entry name" value="Leucine-rich Repeat Variant"/>
    <property type="match status" value="2"/>
</dbReference>
<dbReference type="GO" id="GO:0005783">
    <property type="term" value="C:endoplasmic reticulum"/>
    <property type="evidence" value="ECO:0007669"/>
    <property type="project" value="UniProtKB-ARBA"/>
</dbReference>
<dbReference type="FunFam" id="1.25.10.10:FF:000320">
    <property type="entry name" value="DnaJ homolog subfamily C GRV2"/>
    <property type="match status" value="1"/>
</dbReference>
<dbReference type="FunFam" id="1.10.287.110:FF:000030">
    <property type="entry name" value="DnaJ homolog subfamily C GRV2"/>
    <property type="match status" value="1"/>
</dbReference>
<dbReference type="InterPro" id="IPR016024">
    <property type="entry name" value="ARM-type_fold"/>
</dbReference>
<gene>
    <name evidence="2" type="ORF">ZEAMMB73_Zm00001d030026</name>
</gene>
<accession>A0A1D6K921</accession>
<dbReference type="PROSITE" id="PS50076">
    <property type="entry name" value="DNAJ_2"/>
    <property type="match status" value="1"/>
</dbReference>
<feature type="region of interest" description="Disordered" evidence="1">
    <location>
        <begin position="1596"/>
        <end position="1623"/>
    </location>
</feature>
<dbReference type="InterPro" id="IPR045802">
    <property type="entry name" value="GRV2/DNAJC13_N"/>
</dbReference>
<dbReference type="Pfam" id="PF19432">
    <property type="entry name" value="RME-8_N"/>
    <property type="match status" value="1"/>
</dbReference>
<evidence type="ECO:0000256" key="1">
    <source>
        <dbReference type="SAM" id="MobiDB-lite"/>
    </source>
</evidence>
<protein>
    <submittedName>
        <fullName evidence="2">DnaJ homolog subfamily C GRV2</fullName>
    </submittedName>
</protein>
<evidence type="ECO:0000313" key="2">
    <source>
        <dbReference type="EMBL" id="ONM00043.1"/>
    </source>
</evidence>
<dbReference type="EMBL" id="CM007647">
    <property type="protein sequence ID" value="ONM00043.1"/>
    <property type="molecule type" value="Genomic_DNA"/>
</dbReference>
<dbReference type="SMART" id="SM00271">
    <property type="entry name" value="DnaJ"/>
    <property type="match status" value="1"/>
</dbReference>
<dbReference type="CDD" id="cd06257">
    <property type="entry name" value="DnaJ"/>
    <property type="match status" value="1"/>
</dbReference>
<dbReference type="InterPro" id="IPR011989">
    <property type="entry name" value="ARM-like"/>
</dbReference>
<feature type="compositionally biased region" description="Pro residues" evidence="1">
    <location>
        <begin position="1809"/>
        <end position="1818"/>
    </location>
</feature>
<dbReference type="PANTHER" id="PTHR36983">
    <property type="entry name" value="DNAJ HOMOLOG SUBFAMILY C MEMBER 13"/>
    <property type="match status" value="1"/>
</dbReference>
<dbReference type="Gene3D" id="1.10.287.110">
    <property type="entry name" value="DnaJ domain"/>
    <property type="match status" value="1"/>
</dbReference>